<accession>A0A2P2JME9</accession>
<sequence length="97" mass="11291">MRCHAVFPHSYVYVFRSQKNAPTMQQTNIDFNQVYHPVLIKGRIYTKTDRFIKKKSKTGINYGELPTLIASYASKELTNMKLGFILKVFYSTGVFFI</sequence>
<evidence type="ECO:0000313" key="1">
    <source>
        <dbReference type="EMBL" id="MBW94645.1"/>
    </source>
</evidence>
<reference evidence="1" key="1">
    <citation type="submission" date="2018-02" db="EMBL/GenBank/DDBJ databases">
        <title>Rhizophora mucronata_Transcriptome.</title>
        <authorList>
            <person name="Meera S.P."/>
            <person name="Sreeshan A."/>
            <person name="Augustine A."/>
        </authorList>
    </citation>
    <scope>NUCLEOTIDE SEQUENCE</scope>
    <source>
        <tissue evidence="1">Leaf</tissue>
    </source>
</reference>
<organism evidence="1">
    <name type="scientific">Rhizophora mucronata</name>
    <name type="common">Asiatic mangrove</name>
    <dbReference type="NCBI Taxonomy" id="61149"/>
    <lineage>
        <taxon>Eukaryota</taxon>
        <taxon>Viridiplantae</taxon>
        <taxon>Streptophyta</taxon>
        <taxon>Embryophyta</taxon>
        <taxon>Tracheophyta</taxon>
        <taxon>Spermatophyta</taxon>
        <taxon>Magnoliopsida</taxon>
        <taxon>eudicotyledons</taxon>
        <taxon>Gunneridae</taxon>
        <taxon>Pentapetalae</taxon>
        <taxon>rosids</taxon>
        <taxon>fabids</taxon>
        <taxon>Malpighiales</taxon>
        <taxon>Rhizophoraceae</taxon>
        <taxon>Rhizophora</taxon>
    </lineage>
</organism>
<proteinExistence type="predicted"/>
<dbReference type="EMBL" id="GGEC01014162">
    <property type="protein sequence ID" value="MBW94645.1"/>
    <property type="molecule type" value="Transcribed_RNA"/>
</dbReference>
<name>A0A2P2JME9_RHIMU</name>
<dbReference type="AlphaFoldDB" id="A0A2P2JME9"/>
<protein>
    <submittedName>
        <fullName evidence="1">Uncharacterized protein</fullName>
    </submittedName>
</protein>